<dbReference type="GO" id="GO:0003677">
    <property type="term" value="F:DNA binding"/>
    <property type="evidence" value="ECO:0007669"/>
    <property type="project" value="UniProtKB-KW"/>
</dbReference>
<evidence type="ECO:0000259" key="3">
    <source>
        <dbReference type="PROSITE" id="PS51194"/>
    </source>
</evidence>
<dbReference type="RefSeq" id="WP_107746100.1">
    <property type="nucleotide sequence ID" value="NZ_CP015453.1"/>
</dbReference>
<dbReference type="InterPro" id="IPR007409">
    <property type="entry name" value="Restrct_endonuc_type1_HsdR_N"/>
</dbReference>
<dbReference type="NCBIfam" id="NF046051">
    <property type="entry name" value="restrict_EcoAI"/>
    <property type="match status" value="1"/>
</dbReference>
<dbReference type="PANTHER" id="PTHR47396">
    <property type="entry name" value="TYPE I RESTRICTION ENZYME ECOKI R PROTEIN"/>
    <property type="match status" value="1"/>
</dbReference>
<feature type="compositionally biased region" description="Polar residues" evidence="1">
    <location>
        <begin position="563"/>
        <end position="586"/>
    </location>
</feature>
<dbReference type="Proteomes" id="UP000244903">
    <property type="component" value="Chromosome"/>
</dbReference>
<name>A0AAD0JR35_9ACTN</name>
<dbReference type="Pfam" id="PF08463">
    <property type="entry name" value="EcoEI_R_C"/>
    <property type="match status" value="1"/>
</dbReference>
<dbReference type="InterPro" id="IPR050742">
    <property type="entry name" value="Helicase_Restrict-Modif_Enz"/>
</dbReference>
<organism evidence="4 5">
    <name type="scientific">Dietzia psychralcaliphila</name>
    <dbReference type="NCBI Taxonomy" id="139021"/>
    <lineage>
        <taxon>Bacteria</taxon>
        <taxon>Bacillati</taxon>
        <taxon>Actinomycetota</taxon>
        <taxon>Actinomycetes</taxon>
        <taxon>Mycobacteriales</taxon>
        <taxon>Dietziaceae</taxon>
        <taxon>Dietzia</taxon>
    </lineage>
</organism>
<dbReference type="PANTHER" id="PTHR47396:SF1">
    <property type="entry name" value="ATP-DEPENDENT HELICASE IRC3-RELATED"/>
    <property type="match status" value="1"/>
</dbReference>
<dbReference type="Pfam" id="PF04313">
    <property type="entry name" value="HSDR_N"/>
    <property type="match status" value="1"/>
</dbReference>
<accession>A0AAD0JR35</accession>
<evidence type="ECO:0000259" key="2">
    <source>
        <dbReference type="PROSITE" id="PS51192"/>
    </source>
</evidence>
<dbReference type="EMBL" id="CP015453">
    <property type="protein sequence ID" value="AWH96262.1"/>
    <property type="molecule type" value="Genomic_DNA"/>
</dbReference>
<dbReference type="GO" id="GO:0009035">
    <property type="term" value="F:type I site-specific deoxyribonuclease activity"/>
    <property type="evidence" value="ECO:0007669"/>
    <property type="project" value="UniProtKB-EC"/>
</dbReference>
<evidence type="ECO:0000256" key="1">
    <source>
        <dbReference type="SAM" id="MobiDB-lite"/>
    </source>
</evidence>
<evidence type="ECO:0000313" key="4">
    <source>
        <dbReference type="EMBL" id="AWH96262.1"/>
    </source>
</evidence>
<dbReference type="InterPro" id="IPR013670">
    <property type="entry name" value="EcoEI_R_C_dom"/>
</dbReference>
<dbReference type="SMART" id="SM00487">
    <property type="entry name" value="DEXDc"/>
    <property type="match status" value="1"/>
</dbReference>
<dbReference type="GO" id="GO:0005829">
    <property type="term" value="C:cytosol"/>
    <property type="evidence" value="ECO:0007669"/>
    <property type="project" value="TreeGrafter"/>
</dbReference>
<dbReference type="InterPro" id="IPR014001">
    <property type="entry name" value="Helicase_ATP-bd"/>
</dbReference>
<protein>
    <submittedName>
        <fullName evidence="4">Uncharacterized protein</fullName>
    </submittedName>
</protein>
<dbReference type="CDD" id="cd18032">
    <property type="entry name" value="DEXHc_RE_I_III_res"/>
    <property type="match status" value="1"/>
</dbReference>
<dbReference type="GO" id="GO:0009307">
    <property type="term" value="P:DNA restriction-modification system"/>
    <property type="evidence" value="ECO:0007669"/>
    <property type="project" value="UniProtKB-KW"/>
</dbReference>
<dbReference type="InterPro" id="IPR001650">
    <property type="entry name" value="Helicase_C-like"/>
</dbReference>
<feature type="domain" description="Helicase ATP-binding" evidence="2">
    <location>
        <begin position="180"/>
        <end position="347"/>
    </location>
</feature>
<dbReference type="SUPFAM" id="SSF52540">
    <property type="entry name" value="P-loop containing nucleoside triphosphate hydrolases"/>
    <property type="match status" value="1"/>
</dbReference>
<dbReference type="GO" id="GO:0005524">
    <property type="term" value="F:ATP binding"/>
    <property type="evidence" value="ECO:0007669"/>
    <property type="project" value="UniProtKB-KW"/>
</dbReference>
<dbReference type="REBASE" id="250542">
    <property type="entry name" value="DpsILA1ORF12995P"/>
</dbReference>
<sequence length="808" mass="88666">MTSKQRGPLERDTCRDLVVPALRTAGWAAEAITPEYALAQTMRTGPDGTVQALPGRRVDYVLEIAPGQPVAVVEAKRAYRSARDGLQQALDYAKKLEVPLAIATNGSEIIVHDRSAGTERKVDGFPTPVEAWDSYRTFMKLDGPEADLLLEPLSRRKVSTDGTIHEPRYYQALAISAVLRALARGDQRILLLMATGTGKTFTAMQIVAKILGYQEKVRPEENYRVLYLADRDVLLTQPMRNDFGPAFGNERLQRVRLGADQSGELYFASYQALHQGAVGEELLEQFPRDFFDLVIVDECHRGSATANSRWRGTLDHFASAIHLGLTATPRDDTVHSYEYFGNPVYRYSLRDGIEDGYLAPYRIRRVILDADAEGWTPDPGQRDLYGREIPAGVYTTRDYERALSLLPRTRAMAHHLSGLLRQNSEHKAIVFCVSTQHADDVRSALIAENPDLVRADPEWVVRIVGVEEEKVRLLEAFCDTESASPVVATTSRLLSTGVDVPDLRYVVIFRPVGSSIEFKQIVGRGTRLFPEGGKAAFEVVDYVGASQHFSDPDFDGTPPDITIETTNGSGDVVDSTSEPGSDSTGTGAPAPADPMLNEPEPEFRTEDPDDVDNPGGTREPRTTYVVVDGIVTVTSEAAMVIDRSTGEPRMVEVRTVVEGTMSGFGDAASLGALWADESTRHEILESLAGRGIDVDGLRALADESGSDLFDVLLSMAFQTPVRTRAERARRARESHAEEIRAQSEAGRAVLVGLLQRYEGFGIDDISMRTVRLRPISNAGSISEIASAMGGPDALREAVRQVPDWLYGA</sequence>
<dbReference type="PROSITE" id="PS51192">
    <property type="entry name" value="HELICASE_ATP_BIND_1"/>
    <property type="match status" value="1"/>
</dbReference>
<dbReference type="AlphaFoldDB" id="A0AAD0JR35"/>
<proteinExistence type="predicted"/>
<gene>
    <name evidence="4" type="ORF">A6048_12980</name>
</gene>
<dbReference type="Gene3D" id="3.40.50.300">
    <property type="entry name" value="P-loop containing nucleotide triphosphate hydrolases"/>
    <property type="match status" value="2"/>
</dbReference>
<feature type="region of interest" description="Disordered" evidence="1">
    <location>
        <begin position="549"/>
        <end position="621"/>
    </location>
</feature>
<evidence type="ECO:0000313" key="5">
    <source>
        <dbReference type="Proteomes" id="UP000244903"/>
    </source>
</evidence>
<dbReference type="PROSITE" id="PS51194">
    <property type="entry name" value="HELICASE_CTER"/>
    <property type="match status" value="1"/>
</dbReference>
<dbReference type="Pfam" id="PF00271">
    <property type="entry name" value="Helicase_C"/>
    <property type="match status" value="1"/>
</dbReference>
<dbReference type="InterPro" id="IPR027417">
    <property type="entry name" value="P-loop_NTPase"/>
</dbReference>
<dbReference type="Pfam" id="PF04851">
    <property type="entry name" value="ResIII"/>
    <property type="match status" value="1"/>
</dbReference>
<dbReference type="InterPro" id="IPR006935">
    <property type="entry name" value="Helicase/UvrB_N"/>
</dbReference>
<feature type="domain" description="Helicase C-terminal" evidence="3">
    <location>
        <begin position="415"/>
        <end position="565"/>
    </location>
</feature>
<reference evidence="4 5" key="1">
    <citation type="submission" date="2016-04" db="EMBL/GenBank/DDBJ databases">
        <title>Complete genome sequence of the haloalkaliphilic hydrocarbon-degrading bacterium Dietzia psychralcaliphila ILA-1T, isolated from a drain of a fish product-processing plant.</title>
        <authorList>
            <person name="Zhao J."/>
            <person name="Hu B."/>
            <person name="Geng S."/>
            <person name="Nie Y."/>
            <person name="Tang Y."/>
        </authorList>
    </citation>
    <scope>NUCLEOTIDE SEQUENCE [LARGE SCALE GENOMIC DNA]</scope>
    <source>
        <strain evidence="4 5">ILA-1</strain>
    </source>
</reference>
<dbReference type="Gene3D" id="3.90.1570.30">
    <property type="match status" value="1"/>
</dbReference>
<dbReference type="KEGG" id="dpc:A6048_12980"/>
<keyword evidence="5" id="KW-1185">Reference proteome</keyword>